<evidence type="ECO:0008006" key="4">
    <source>
        <dbReference type="Google" id="ProtNLM"/>
    </source>
</evidence>
<evidence type="ECO:0000313" key="3">
    <source>
        <dbReference type="EMBL" id="BAR98558.1"/>
    </source>
</evidence>
<keyword evidence="1" id="KW-0472">Membrane</keyword>
<feature type="transmembrane region" description="Helical" evidence="1">
    <location>
        <begin position="44"/>
        <end position="69"/>
    </location>
</feature>
<dbReference type="EMBL" id="AP014854">
    <property type="protein sequence ID" value="BAR98558.1"/>
    <property type="molecule type" value="Genomic_DNA"/>
</dbReference>
<sequence length="109" mass="11573">MEREEIAMKCAFTTLACAGLVAATTALAPAPAQARDRGGAVAAGAIFGLAAGAMLGAAAANAAPTYYYADPPRRVYYDDPIDEPPCYVAKRRVWVEGYGWTVRRIEVCE</sequence>
<proteinExistence type="predicted"/>
<evidence type="ECO:0000256" key="2">
    <source>
        <dbReference type="SAM" id="SignalP"/>
    </source>
</evidence>
<reference evidence="3" key="1">
    <citation type="journal article" date="2015" name="Genome Announc.">
        <title>Complete Genome Sequence of the Bacteriochlorophyll b-Producing Photosynthetic Bacterium Blastochloris viridis.</title>
        <authorList>
            <person name="Tsukatani Y."/>
            <person name="Hirose Y."/>
            <person name="Harada J."/>
            <person name="Misawa N."/>
            <person name="Mori K."/>
            <person name="Inoue K."/>
            <person name="Tamiaki H."/>
        </authorList>
    </citation>
    <scope>NUCLEOTIDE SEQUENCE [LARGE SCALE GENOMIC DNA]</scope>
    <source>
        <strain evidence="3">DSM 133</strain>
    </source>
</reference>
<keyword evidence="2" id="KW-0732">Signal</keyword>
<dbReference type="AlphaFoldDB" id="A0A182CZP3"/>
<evidence type="ECO:0000256" key="1">
    <source>
        <dbReference type="SAM" id="Phobius"/>
    </source>
</evidence>
<gene>
    <name evidence="3" type="ORF">BV133_965</name>
</gene>
<keyword evidence="1" id="KW-1133">Transmembrane helix</keyword>
<feature type="signal peptide" evidence="2">
    <location>
        <begin position="1"/>
        <end position="34"/>
    </location>
</feature>
<keyword evidence="1" id="KW-0812">Transmembrane</keyword>
<accession>A0A182CZP3</accession>
<protein>
    <recommendedName>
        <fullName evidence="4">Transmembrane protein</fullName>
    </recommendedName>
</protein>
<name>A0A182CZP3_BLAVI</name>
<feature type="chain" id="PRO_5008116184" description="Transmembrane protein" evidence="2">
    <location>
        <begin position="35"/>
        <end position="109"/>
    </location>
</feature>
<organism evidence="3">
    <name type="scientific">Blastochloris viridis</name>
    <name type="common">Rhodopseudomonas viridis</name>
    <dbReference type="NCBI Taxonomy" id="1079"/>
    <lineage>
        <taxon>Bacteria</taxon>
        <taxon>Pseudomonadati</taxon>
        <taxon>Pseudomonadota</taxon>
        <taxon>Alphaproteobacteria</taxon>
        <taxon>Hyphomicrobiales</taxon>
        <taxon>Blastochloridaceae</taxon>
        <taxon>Blastochloris</taxon>
    </lineage>
</organism>